<accession>A0A7W7N5T3</accession>
<name>A0A7W7N5T3_9CAUL</name>
<keyword evidence="3" id="KW-1185">Reference proteome</keyword>
<keyword evidence="1" id="KW-0812">Transmembrane</keyword>
<evidence type="ECO:0000256" key="1">
    <source>
        <dbReference type="SAM" id="Phobius"/>
    </source>
</evidence>
<evidence type="ECO:0000313" key="2">
    <source>
        <dbReference type="EMBL" id="MBB4799711.1"/>
    </source>
</evidence>
<evidence type="ECO:0000313" key="3">
    <source>
        <dbReference type="Proteomes" id="UP000539957"/>
    </source>
</evidence>
<proteinExistence type="predicted"/>
<organism evidence="2 3">
    <name type="scientific">Brevundimonas bullata</name>
    <dbReference type="NCBI Taxonomy" id="13160"/>
    <lineage>
        <taxon>Bacteria</taxon>
        <taxon>Pseudomonadati</taxon>
        <taxon>Pseudomonadota</taxon>
        <taxon>Alphaproteobacteria</taxon>
        <taxon>Caulobacterales</taxon>
        <taxon>Caulobacteraceae</taxon>
        <taxon>Brevundimonas</taxon>
    </lineage>
</organism>
<protein>
    <submittedName>
        <fullName evidence="2">Uncharacterized protein</fullName>
    </submittedName>
</protein>
<dbReference type="Proteomes" id="UP000539957">
    <property type="component" value="Unassembled WGS sequence"/>
</dbReference>
<reference evidence="2 3" key="1">
    <citation type="submission" date="2020-08" db="EMBL/GenBank/DDBJ databases">
        <title>Functional genomics of gut bacteria from endangered species of beetles.</title>
        <authorList>
            <person name="Carlos-Shanley C."/>
        </authorList>
    </citation>
    <scope>NUCLEOTIDE SEQUENCE [LARGE SCALE GENOMIC DNA]</scope>
    <source>
        <strain evidence="2 3">S00123</strain>
    </source>
</reference>
<keyword evidence="1" id="KW-1133">Transmembrane helix</keyword>
<feature type="transmembrane region" description="Helical" evidence="1">
    <location>
        <begin position="43"/>
        <end position="63"/>
    </location>
</feature>
<dbReference type="RefSeq" id="WP_184273501.1">
    <property type="nucleotide sequence ID" value="NZ_JACHKY010000007.1"/>
</dbReference>
<sequence>MSAAFTIGFLLAVYTAGMMACLLRGLYLHNRYFGRDEQKTERGVVISLFCFAWPVLPLVLLVIDRAADDRRGDE</sequence>
<keyword evidence="1" id="KW-0472">Membrane</keyword>
<gene>
    <name evidence="2" type="ORF">HNP32_003471</name>
</gene>
<dbReference type="AlphaFoldDB" id="A0A7W7N5T3"/>
<comment type="caution">
    <text evidence="2">The sequence shown here is derived from an EMBL/GenBank/DDBJ whole genome shotgun (WGS) entry which is preliminary data.</text>
</comment>
<dbReference type="EMBL" id="JACHKY010000007">
    <property type="protein sequence ID" value="MBB4799711.1"/>
    <property type="molecule type" value="Genomic_DNA"/>
</dbReference>